<dbReference type="InterPro" id="IPR008801">
    <property type="entry name" value="RALF"/>
</dbReference>
<comment type="similarity">
    <text evidence="1">Belongs to the plant rapid alkalinization factor (RALF) family.</text>
</comment>
<keyword evidence="3 5" id="KW-0732">Signal</keyword>
<accession>A0A199UQH1</accession>
<evidence type="ECO:0000256" key="4">
    <source>
        <dbReference type="ARBA" id="ARBA00023157"/>
    </source>
</evidence>
<organism evidence="6 7">
    <name type="scientific">Ananas comosus</name>
    <name type="common">Pineapple</name>
    <name type="synonym">Ananas ananas</name>
    <dbReference type="NCBI Taxonomy" id="4615"/>
    <lineage>
        <taxon>Eukaryota</taxon>
        <taxon>Viridiplantae</taxon>
        <taxon>Streptophyta</taxon>
        <taxon>Embryophyta</taxon>
        <taxon>Tracheophyta</taxon>
        <taxon>Spermatophyta</taxon>
        <taxon>Magnoliopsida</taxon>
        <taxon>Liliopsida</taxon>
        <taxon>Poales</taxon>
        <taxon>Bromeliaceae</taxon>
        <taxon>Bromelioideae</taxon>
        <taxon>Ananas</taxon>
    </lineage>
</organism>
<keyword evidence="2" id="KW-0372">Hormone</keyword>
<evidence type="ECO:0000256" key="2">
    <source>
        <dbReference type="ARBA" id="ARBA00022702"/>
    </source>
</evidence>
<dbReference type="Pfam" id="PF05498">
    <property type="entry name" value="RALF"/>
    <property type="match status" value="1"/>
</dbReference>
<gene>
    <name evidence="6" type="ORF">ACMD2_18211</name>
</gene>
<dbReference type="GO" id="GO:0019722">
    <property type="term" value="P:calcium-mediated signaling"/>
    <property type="evidence" value="ECO:0007669"/>
    <property type="project" value="TreeGrafter"/>
</dbReference>
<name>A0A199UQH1_ANACO</name>
<dbReference type="PANTHER" id="PTHR33136:SF13">
    <property type="entry name" value="OS10G0328900 PROTEIN"/>
    <property type="match status" value="1"/>
</dbReference>
<proteinExistence type="inferred from homology"/>
<reference evidence="6 7" key="1">
    <citation type="journal article" date="2016" name="DNA Res.">
        <title>The draft genome of MD-2 pineapple using hybrid error correction of long reads.</title>
        <authorList>
            <person name="Redwan R.M."/>
            <person name="Saidin A."/>
            <person name="Kumar S.V."/>
        </authorList>
    </citation>
    <scope>NUCLEOTIDE SEQUENCE [LARGE SCALE GENOMIC DNA]</scope>
    <source>
        <strain evidence="7">cv. MD2</strain>
        <tissue evidence="6">Leaf</tissue>
    </source>
</reference>
<evidence type="ECO:0000256" key="1">
    <source>
        <dbReference type="ARBA" id="ARBA00009178"/>
    </source>
</evidence>
<sequence>MASPRRSTLLLFVLLAASALIVSGGGGGEEFRWAASSSRRSCEGTVGECNVGDDGGGDGVFDASAAHRRALATITGYISYDALLSDSVPCSLRGASYYNCQPGADANPYSRGCSVITLCRSLR</sequence>
<feature type="signal peptide" evidence="5">
    <location>
        <begin position="1"/>
        <end position="24"/>
    </location>
</feature>
<protein>
    <submittedName>
        <fullName evidence="6">Rapid alkalinization factor</fullName>
    </submittedName>
</protein>
<evidence type="ECO:0000313" key="6">
    <source>
        <dbReference type="EMBL" id="OAY67043.1"/>
    </source>
</evidence>
<dbReference type="GO" id="GO:0005179">
    <property type="term" value="F:hormone activity"/>
    <property type="evidence" value="ECO:0007669"/>
    <property type="project" value="UniProtKB-KW"/>
</dbReference>
<dbReference type="PANTHER" id="PTHR33136">
    <property type="entry name" value="RAPID ALKALINIZATION FACTOR-LIKE"/>
    <property type="match status" value="1"/>
</dbReference>
<evidence type="ECO:0000256" key="5">
    <source>
        <dbReference type="SAM" id="SignalP"/>
    </source>
</evidence>
<feature type="chain" id="PRO_5008508092" evidence="5">
    <location>
        <begin position="25"/>
        <end position="123"/>
    </location>
</feature>
<dbReference type="EMBL" id="LSRQ01005765">
    <property type="protein sequence ID" value="OAY67043.1"/>
    <property type="molecule type" value="Genomic_DNA"/>
</dbReference>
<dbReference type="AlphaFoldDB" id="A0A199UQH1"/>
<dbReference type="Proteomes" id="UP000092600">
    <property type="component" value="Unassembled WGS sequence"/>
</dbReference>
<comment type="caution">
    <text evidence="6">The sequence shown here is derived from an EMBL/GenBank/DDBJ whole genome shotgun (WGS) entry which is preliminary data.</text>
</comment>
<dbReference type="GO" id="GO:0009506">
    <property type="term" value="C:plasmodesma"/>
    <property type="evidence" value="ECO:0007669"/>
    <property type="project" value="TreeGrafter"/>
</dbReference>
<evidence type="ECO:0000313" key="7">
    <source>
        <dbReference type="Proteomes" id="UP000092600"/>
    </source>
</evidence>
<keyword evidence="4" id="KW-1015">Disulfide bond</keyword>
<evidence type="ECO:0000256" key="3">
    <source>
        <dbReference type="ARBA" id="ARBA00022729"/>
    </source>
</evidence>